<evidence type="ECO:0000256" key="6">
    <source>
        <dbReference type="ARBA" id="ARBA00023136"/>
    </source>
</evidence>
<comment type="subcellular location">
    <subcellularLocation>
        <location evidence="1">Cell membrane</location>
        <topology evidence="1">Multi-pass membrane protein</topology>
    </subcellularLocation>
</comment>
<evidence type="ECO:0000256" key="8">
    <source>
        <dbReference type="SAM" id="Phobius"/>
    </source>
</evidence>
<dbReference type="Proteomes" id="UP000245461">
    <property type="component" value="Unassembled WGS sequence"/>
</dbReference>
<feature type="transmembrane region" description="Helical" evidence="8">
    <location>
        <begin position="177"/>
        <end position="202"/>
    </location>
</feature>
<comment type="similarity">
    <text evidence="7">Belongs to the glycosyltransferase 87 family.</text>
</comment>
<feature type="transmembrane region" description="Helical" evidence="8">
    <location>
        <begin position="308"/>
        <end position="337"/>
    </location>
</feature>
<keyword evidence="5 8" id="KW-1133">Transmembrane helix</keyword>
<evidence type="ECO:0000256" key="2">
    <source>
        <dbReference type="ARBA" id="ARBA00022475"/>
    </source>
</evidence>
<dbReference type="AlphaFoldDB" id="A0A317EFF6"/>
<dbReference type="InterPro" id="IPR018584">
    <property type="entry name" value="GT87"/>
</dbReference>
<dbReference type="GO" id="GO:0005886">
    <property type="term" value="C:plasma membrane"/>
    <property type="evidence" value="ECO:0007669"/>
    <property type="project" value="UniProtKB-SubCell"/>
</dbReference>
<evidence type="ECO:0000256" key="4">
    <source>
        <dbReference type="ARBA" id="ARBA00022692"/>
    </source>
</evidence>
<protein>
    <recommendedName>
        <fullName evidence="11">DUF2029 domain-containing protein</fullName>
    </recommendedName>
</protein>
<evidence type="ECO:0000256" key="1">
    <source>
        <dbReference type="ARBA" id="ARBA00004651"/>
    </source>
</evidence>
<keyword evidence="6 8" id="KW-0472">Membrane</keyword>
<comment type="caution">
    <text evidence="9">The sequence shown here is derived from an EMBL/GenBank/DDBJ whole genome shotgun (WGS) entry which is preliminary data.</text>
</comment>
<feature type="transmembrane region" description="Helical" evidence="8">
    <location>
        <begin position="209"/>
        <end position="232"/>
    </location>
</feature>
<name>A0A317EFF6_9PROT</name>
<evidence type="ECO:0000256" key="5">
    <source>
        <dbReference type="ARBA" id="ARBA00022989"/>
    </source>
</evidence>
<organism evidence="9 10">
    <name type="scientific">Zavarzinia aquatilis</name>
    <dbReference type="NCBI Taxonomy" id="2211142"/>
    <lineage>
        <taxon>Bacteria</taxon>
        <taxon>Pseudomonadati</taxon>
        <taxon>Pseudomonadota</taxon>
        <taxon>Alphaproteobacteria</taxon>
        <taxon>Rhodospirillales</taxon>
        <taxon>Zavarziniaceae</taxon>
        <taxon>Zavarzinia</taxon>
    </lineage>
</organism>
<evidence type="ECO:0000313" key="9">
    <source>
        <dbReference type="EMBL" id="PWR25024.1"/>
    </source>
</evidence>
<dbReference type="EMBL" id="QGLE01000002">
    <property type="protein sequence ID" value="PWR25024.1"/>
    <property type="molecule type" value="Genomic_DNA"/>
</dbReference>
<keyword evidence="3" id="KW-0808">Transferase</keyword>
<keyword evidence="2" id="KW-1003">Cell membrane</keyword>
<evidence type="ECO:0000256" key="3">
    <source>
        <dbReference type="ARBA" id="ARBA00022679"/>
    </source>
</evidence>
<dbReference type="OrthoDB" id="7679563at2"/>
<dbReference type="GO" id="GO:0016758">
    <property type="term" value="F:hexosyltransferase activity"/>
    <property type="evidence" value="ECO:0007669"/>
    <property type="project" value="InterPro"/>
</dbReference>
<dbReference type="Pfam" id="PF09594">
    <property type="entry name" value="GT87"/>
    <property type="match status" value="1"/>
</dbReference>
<keyword evidence="10" id="KW-1185">Reference proteome</keyword>
<proteinExistence type="inferred from homology"/>
<keyword evidence="4 8" id="KW-0812">Transmembrane</keyword>
<accession>A0A317EFF6</accession>
<sequence length="398" mass="42381">MTVDRPETPATRNLWRLALGILPFILLIVAMDEWRFLSERFSRGQVIGRDAYVFWTAGRLGLAGDLSSIYDYPAFQRVVNAALGPEAGLHVFPYPPPALLLLAPFGALPYPVALALWSLAGPIAFAAAIAAPDFRRSSVLLALAAPLTVTNVALGQNGLICAALIIGGLRLAPRRPILAGVLIGLLIFKPMLAVMLPLVLLIDQRWRAIGAATATVLVLCLASLLIFGPGIWEAYLTEGAPFQRQLLEQGTGLAQGMKLTAFMAARQMGLDLPAAYGVQAAVAVFALGTALVYLWRRRGGRAGQGRDLLVVALATALILPYLHFYDLAVLAGAQILACRESGGAQSAGQRRFQVMLWLLPFCGMILNIAGLPVAAPLLMVSLLLAARLPREAEGGHAA</sequence>
<reference evidence="9 10" key="1">
    <citation type="submission" date="2018-05" db="EMBL/GenBank/DDBJ databases">
        <title>Zavarzinia sp. HR-AS.</title>
        <authorList>
            <person name="Lee Y."/>
            <person name="Jeon C.O."/>
        </authorList>
    </citation>
    <scope>NUCLEOTIDE SEQUENCE [LARGE SCALE GENOMIC DNA]</scope>
    <source>
        <strain evidence="9 10">HR-AS</strain>
    </source>
</reference>
<feature type="transmembrane region" description="Helical" evidence="8">
    <location>
        <begin position="276"/>
        <end position="296"/>
    </location>
</feature>
<gene>
    <name evidence="9" type="ORF">DKG74_04450</name>
</gene>
<evidence type="ECO:0000256" key="7">
    <source>
        <dbReference type="ARBA" id="ARBA00024033"/>
    </source>
</evidence>
<dbReference type="RefSeq" id="WP_109903055.1">
    <property type="nucleotide sequence ID" value="NZ_QGLE01000002.1"/>
</dbReference>
<feature type="transmembrane region" description="Helical" evidence="8">
    <location>
        <begin position="357"/>
        <end position="384"/>
    </location>
</feature>
<evidence type="ECO:0000313" key="10">
    <source>
        <dbReference type="Proteomes" id="UP000245461"/>
    </source>
</evidence>
<feature type="transmembrane region" description="Helical" evidence="8">
    <location>
        <begin position="138"/>
        <end position="165"/>
    </location>
</feature>
<evidence type="ECO:0008006" key="11">
    <source>
        <dbReference type="Google" id="ProtNLM"/>
    </source>
</evidence>
<feature type="transmembrane region" description="Helical" evidence="8">
    <location>
        <begin position="14"/>
        <end position="31"/>
    </location>
</feature>
<feature type="transmembrane region" description="Helical" evidence="8">
    <location>
        <begin position="110"/>
        <end position="131"/>
    </location>
</feature>